<evidence type="ECO:0000256" key="4">
    <source>
        <dbReference type="ARBA" id="ARBA00022692"/>
    </source>
</evidence>
<evidence type="ECO:0000256" key="5">
    <source>
        <dbReference type="ARBA" id="ARBA00022989"/>
    </source>
</evidence>
<feature type="transmembrane region" description="Helical" evidence="7">
    <location>
        <begin position="437"/>
        <end position="454"/>
    </location>
</feature>
<dbReference type="CDD" id="cd17503">
    <property type="entry name" value="MFS_LmrB_MDR_like"/>
    <property type="match status" value="1"/>
</dbReference>
<dbReference type="InterPro" id="IPR020846">
    <property type="entry name" value="MFS_dom"/>
</dbReference>
<keyword evidence="3" id="KW-1003">Cell membrane</keyword>
<reference evidence="9 10" key="1">
    <citation type="submission" date="2016-10" db="EMBL/GenBank/DDBJ databases">
        <authorList>
            <person name="de Groot N.N."/>
        </authorList>
    </citation>
    <scope>NUCLEOTIDE SEQUENCE [LARGE SCALE GENOMIC DNA]</scope>
    <source>
        <strain evidence="9 10">DSM 13760</strain>
    </source>
</reference>
<feature type="transmembrane region" description="Helical" evidence="7">
    <location>
        <begin position="48"/>
        <end position="68"/>
    </location>
</feature>
<keyword evidence="6 7" id="KW-0472">Membrane</keyword>
<sequence length="468" mass="50892">MISNHQRTKVLFILLFGTFLTALNQTVMTVALPTIMRDFHITAGQGQWLSNGYMLVNGIMIPATAFLIERFKTRHLYMFAMFVFTAGTIVAGLAPNYTFLIAGRMIQAIGAGIIAPLLTVVVLNLFPPNRRGIAMGYIGLAMNFAPAIAPTLSGWIVQQYNWRYLFYIVFPLAIINLIAAYFILQNVGKQTFPKFNVLGIILSTIGLGSLLLGFSNAGDTNWMSFNVLGYILIGTIVTALFIFQQLRSHTPLLNFSVFKFHSFSLAVIINFFVMMGLYGGMLLLPIFLQNVKGISPLISGLVMLPGALLMAILSPIVGGLFDRMGAKILSCTGLIVVAFGTFLFSLVDANTSILYVCLVQTLRSVGLAFVMMPLQTEALNVLPLKLAAHGSAMYNTIRQIAGSIGTAVLITVMSRTAISYSHTAIATDAGTIHGIKVAYLVSAILLLVGAFLTLRLKKVKETVIAENH</sequence>
<feature type="transmembrane region" description="Helical" evidence="7">
    <location>
        <begin position="106"/>
        <end position="126"/>
    </location>
</feature>
<dbReference type="NCBIfam" id="TIGR00711">
    <property type="entry name" value="efflux_EmrB"/>
    <property type="match status" value="1"/>
</dbReference>
<gene>
    <name evidence="9" type="ORF">SAMN04488559_1166</name>
</gene>
<dbReference type="AlphaFoldDB" id="A0A1H9TSN9"/>
<organism evidence="9 10">
    <name type="scientific">Isobaculum melis</name>
    <dbReference type="NCBI Taxonomy" id="142588"/>
    <lineage>
        <taxon>Bacteria</taxon>
        <taxon>Bacillati</taxon>
        <taxon>Bacillota</taxon>
        <taxon>Bacilli</taxon>
        <taxon>Lactobacillales</taxon>
        <taxon>Carnobacteriaceae</taxon>
        <taxon>Isobaculum</taxon>
    </lineage>
</organism>
<dbReference type="PROSITE" id="PS50850">
    <property type="entry name" value="MFS"/>
    <property type="match status" value="1"/>
</dbReference>
<dbReference type="Gene3D" id="1.20.1720.10">
    <property type="entry name" value="Multidrug resistance protein D"/>
    <property type="match status" value="1"/>
</dbReference>
<dbReference type="STRING" id="142588.SAMN04488559_1166"/>
<dbReference type="InterPro" id="IPR036259">
    <property type="entry name" value="MFS_trans_sf"/>
</dbReference>
<feature type="transmembrane region" description="Helical" evidence="7">
    <location>
        <begin position="395"/>
        <end position="417"/>
    </location>
</feature>
<dbReference type="Proteomes" id="UP000198948">
    <property type="component" value="Unassembled WGS sequence"/>
</dbReference>
<dbReference type="OrthoDB" id="9816041at2"/>
<comment type="subcellular location">
    <subcellularLocation>
        <location evidence="1">Cell membrane</location>
        <topology evidence="1">Multi-pass membrane protein</topology>
    </subcellularLocation>
</comment>
<dbReference type="Pfam" id="PF07690">
    <property type="entry name" value="MFS_1"/>
    <property type="match status" value="1"/>
</dbReference>
<evidence type="ECO:0000313" key="9">
    <source>
        <dbReference type="EMBL" id="SES00116.1"/>
    </source>
</evidence>
<dbReference type="PANTHER" id="PTHR42718">
    <property type="entry name" value="MAJOR FACILITATOR SUPERFAMILY MULTIDRUG TRANSPORTER MFSC"/>
    <property type="match status" value="1"/>
</dbReference>
<evidence type="ECO:0000313" key="10">
    <source>
        <dbReference type="Proteomes" id="UP000198948"/>
    </source>
</evidence>
<feature type="transmembrane region" description="Helical" evidence="7">
    <location>
        <begin position="328"/>
        <end position="347"/>
    </location>
</feature>
<dbReference type="GO" id="GO:0005886">
    <property type="term" value="C:plasma membrane"/>
    <property type="evidence" value="ECO:0007669"/>
    <property type="project" value="UniProtKB-SubCell"/>
</dbReference>
<dbReference type="RefSeq" id="WP_092653298.1">
    <property type="nucleotide sequence ID" value="NZ_FOHA01000016.1"/>
</dbReference>
<evidence type="ECO:0000259" key="8">
    <source>
        <dbReference type="PROSITE" id="PS50850"/>
    </source>
</evidence>
<dbReference type="Gene3D" id="1.20.1250.20">
    <property type="entry name" value="MFS general substrate transporter like domains"/>
    <property type="match status" value="1"/>
</dbReference>
<evidence type="ECO:0000256" key="2">
    <source>
        <dbReference type="ARBA" id="ARBA00022448"/>
    </source>
</evidence>
<feature type="domain" description="Major facilitator superfamily (MFS) profile" evidence="8">
    <location>
        <begin position="10"/>
        <end position="461"/>
    </location>
</feature>
<protein>
    <submittedName>
        <fullName evidence="9">Drug resistance transporter, EmrB/QacA subfamily</fullName>
    </submittedName>
</protein>
<dbReference type="EMBL" id="FOHA01000016">
    <property type="protein sequence ID" value="SES00116.1"/>
    <property type="molecule type" value="Genomic_DNA"/>
</dbReference>
<dbReference type="GO" id="GO:0022857">
    <property type="term" value="F:transmembrane transporter activity"/>
    <property type="evidence" value="ECO:0007669"/>
    <property type="project" value="InterPro"/>
</dbReference>
<feature type="transmembrane region" description="Helical" evidence="7">
    <location>
        <begin position="223"/>
        <end position="243"/>
    </location>
</feature>
<proteinExistence type="predicted"/>
<dbReference type="SUPFAM" id="SSF103473">
    <property type="entry name" value="MFS general substrate transporter"/>
    <property type="match status" value="1"/>
</dbReference>
<keyword evidence="5 7" id="KW-1133">Transmembrane helix</keyword>
<dbReference type="PANTHER" id="PTHR42718:SF24">
    <property type="entry name" value="MAJOR FACILITATOR SUPERFAMILY (MFS) PROFILE DOMAIN-CONTAINING PROTEIN"/>
    <property type="match status" value="1"/>
</dbReference>
<evidence type="ECO:0000256" key="3">
    <source>
        <dbReference type="ARBA" id="ARBA00022475"/>
    </source>
</evidence>
<feature type="transmembrane region" description="Helical" evidence="7">
    <location>
        <begin position="138"/>
        <end position="158"/>
    </location>
</feature>
<dbReference type="InterPro" id="IPR011701">
    <property type="entry name" value="MFS"/>
</dbReference>
<dbReference type="InterPro" id="IPR004638">
    <property type="entry name" value="EmrB-like"/>
</dbReference>
<evidence type="ECO:0000256" key="7">
    <source>
        <dbReference type="SAM" id="Phobius"/>
    </source>
</evidence>
<dbReference type="PRINTS" id="PR01036">
    <property type="entry name" value="TCRTETB"/>
</dbReference>
<keyword evidence="4 7" id="KW-0812">Transmembrane</keyword>
<feature type="transmembrane region" description="Helical" evidence="7">
    <location>
        <begin position="294"/>
        <end position="321"/>
    </location>
</feature>
<accession>A0A1H9TSN9</accession>
<feature type="transmembrane region" description="Helical" evidence="7">
    <location>
        <begin position="164"/>
        <end position="184"/>
    </location>
</feature>
<feature type="transmembrane region" description="Helical" evidence="7">
    <location>
        <begin position="353"/>
        <end position="374"/>
    </location>
</feature>
<feature type="transmembrane region" description="Helical" evidence="7">
    <location>
        <begin position="196"/>
        <end position="217"/>
    </location>
</feature>
<evidence type="ECO:0000256" key="6">
    <source>
        <dbReference type="ARBA" id="ARBA00023136"/>
    </source>
</evidence>
<name>A0A1H9TSN9_9LACT</name>
<feature type="transmembrane region" description="Helical" evidence="7">
    <location>
        <begin position="263"/>
        <end position="288"/>
    </location>
</feature>
<feature type="transmembrane region" description="Helical" evidence="7">
    <location>
        <begin position="75"/>
        <end position="94"/>
    </location>
</feature>
<evidence type="ECO:0000256" key="1">
    <source>
        <dbReference type="ARBA" id="ARBA00004651"/>
    </source>
</evidence>
<keyword evidence="10" id="KW-1185">Reference proteome</keyword>
<keyword evidence="2" id="KW-0813">Transport</keyword>